<proteinExistence type="predicted"/>
<evidence type="ECO:0008006" key="4">
    <source>
        <dbReference type="Google" id="ProtNLM"/>
    </source>
</evidence>
<organism evidence="2 3">
    <name type="scientific">Ramularia collo-cygni</name>
    <dbReference type="NCBI Taxonomy" id="112498"/>
    <lineage>
        <taxon>Eukaryota</taxon>
        <taxon>Fungi</taxon>
        <taxon>Dikarya</taxon>
        <taxon>Ascomycota</taxon>
        <taxon>Pezizomycotina</taxon>
        <taxon>Dothideomycetes</taxon>
        <taxon>Dothideomycetidae</taxon>
        <taxon>Mycosphaerellales</taxon>
        <taxon>Mycosphaerellaceae</taxon>
        <taxon>Ramularia</taxon>
    </lineage>
</organism>
<dbReference type="OrthoDB" id="3634462at2759"/>
<dbReference type="EMBL" id="FJUY01000013">
    <property type="protein sequence ID" value="CZT22306.1"/>
    <property type="molecule type" value="Genomic_DNA"/>
</dbReference>
<dbReference type="GeneID" id="35603275"/>
<dbReference type="AlphaFoldDB" id="A0A2D3VEK4"/>
<sequence length="356" mass="39612">MPVGLSLSVRKTHTAVSNLQEIQYALSEISELADAGETIDADTLRCILDDAEYSVGELARLFTAADPIFYNVRQTSRSAALAQKTFAATELLEMVLLNLSPRTLFNAQPTSKKFFETIEASSKLQRKMMLNRSNRDVFSTFLPSGGWRCNIETLLGLSYRIRPPAVFYEDEEDTAPFYTGGTDRADMDLFVYVDPGQLPRVGARCQKILLCEPIITSITVFPGCCGAIGSSEYPIIWRSEEQDSVHEISNPSGMTIGDIYKAASLVEAHPECHFRGVTFRGTISVRRADPVARRYLDIWEASQSSNESVEFEDFQGPLEIPQAEDGTVNERDEADSEAENETLKAADELYDELTEP</sequence>
<evidence type="ECO:0000256" key="1">
    <source>
        <dbReference type="SAM" id="MobiDB-lite"/>
    </source>
</evidence>
<name>A0A2D3VEK4_9PEZI</name>
<gene>
    <name evidence="2" type="ORF">RCC_08175</name>
</gene>
<dbReference type="RefSeq" id="XP_023629195.1">
    <property type="nucleotide sequence ID" value="XM_023773427.1"/>
</dbReference>
<accession>A0A2D3VEK4</accession>
<keyword evidence="3" id="KW-1185">Reference proteome</keyword>
<dbReference type="Proteomes" id="UP000225277">
    <property type="component" value="Unassembled WGS sequence"/>
</dbReference>
<feature type="region of interest" description="Disordered" evidence="1">
    <location>
        <begin position="310"/>
        <end position="356"/>
    </location>
</feature>
<evidence type="ECO:0000313" key="3">
    <source>
        <dbReference type="Proteomes" id="UP000225277"/>
    </source>
</evidence>
<reference evidence="2 3" key="1">
    <citation type="submission" date="2016-03" db="EMBL/GenBank/DDBJ databases">
        <authorList>
            <person name="Ploux O."/>
        </authorList>
    </citation>
    <scope>NUCLEOTIDE SEQUENCE [LARGE SCALE GENOMIC DNA]</scope>
    <source>
        <strain evidence="2 3">URUG2</strain>
    </source>
</reference>
<protein>
    <recommendedName>
        <fullName evidence="4">F-box domain-containing protein</fullName>
    </recommendedName>
</protein>
<evidence type="ECO:0000313" key="2">
    <source>
        <dbReference type="EMBL" id="CZT22306.1"/>
    </source>
</evidence>